<comment type="caution">
    <text evidence="3">The sequence shown here is derived from an EMBL/GenBank/DDBJ whole genome shotgun (WGS) entry which is preliminary data.</text>
</comment>
<evidence type="ECO:0000313" key="3">
    <source>
        <dbReference type="EMBL" id="OQO15192.1"/>
    </source>
</evidence>
<dbReference type="Pfam" id="PF05686">
    <property type="entry name" value="Glyco_transf_90"/>
    <property type="match status" value="1"/>
</dbReference>
<dbReference type="InterPro" id="IPR051091">
    <property type="entry name" value="O-Glucosyltr/Glycosyltrsf_90"/>
</dbReference>
<sequence length="632" mass="71734">MLANAGSCLSGKGGGVLGLISLCFPAALIWILWYAVNSDRDDVHPILNQLIPAGHCACHAATIFECSSCLEPAPEFVANATEVEPWKYEYGRDDRNAGLPEQQCWTSFPGLFEDISRGARYWRENGGISRQALDSVKLVAGMTRAMIFDGDLYVVSTKSKGEDHRRKILATLSAMHRALAAAPDRRSMPNVEFIYSVEDKASDVTGIGDPMWVFARRASEASLFLMPDFGYWAWHNVIDGKNNEIGAYEDVVEKVRDLESELDFSQKEDKLVWRGKLSFAPKLRRALLNVARAHDWSAVKELNWRVKRNFLTLEDHCRFRYIAHVEGRSYSASLKYRQACRSVIIAHKLQYIQHHHYLLSSHGSTQNYVEVERDFEDLPAKMEHLLANPAEAERIADNSVKTFRERYLTLAAEACYWRNLWGGYASIAEKPELWTEAEGKRMPRQCVYYNKYYGVDRKYLMDAIAGACAFFSTLTFGPAESKYTHFAQYPHTYATGIFVVMKPQGEEGKVSVQLEWMGGKDGNPNTCVPGMIIPEEFRALNSRWPFDLCNTGGENGRQGGYGNDFCLRWTVDPNPAHNEPDLVLLPQHAEADLAKSFVDISYQLWILQKYVEDLGWYASIKAFSSFILSWNY</sequence>
<feature type="transmembrane region" description="Helical" evidence="1">
    <location>
        <begin position="16"/>
        <end position="36"/>
    </location>
</feature>
<dbReference type="SMART" id="SM00672">
    <property type="entry name" value="CAP10"/>
    <property type="match status" value="1"/>
</dbReference>
<dbReference type="InterPro" id="IPR006598">
    <property type="entry name" value="CAP10"/>
</dbReference>
<gene>
    <name evidence="3" type="ORF">B0A48_00575</name>
</gene>
<dbReference type="AlphaFoldDB" id="A0A1V8TVJ6"/>
<evidence type="ECO:0000256" key="1">
    <source>
        <dbReference type="SAM" id="Phobius"/>
    </source>
</evidence>
<reference evidence="4" key="1">
    <citation type="submission" date="2017-03" db="EMBL/GenBank/DDBJ databases">
        <title>Genomes of endolithic fungi from Antarctica.</title>
        <authorList>
            <person name="Coleine C."/>
            <person name="Masonjones S."/>
            <person name="Stajich J.E."/>
        </authorList>
    </citation>
    <scope>NUCLEOTIDE SEQUENCE [LARGE SCALE GENOMIC DNA]</scope>
    <source>
        <strain evidence="4">CCFEE 5527</strain>
    </source>
</reference>
<keyword evidence="1" id="KW-1133">Transmembrane helix</keyword>
<keyword evidence="4" id="KW-1185">Reference proteome</keyword>
<dbReference type="PANTHER" id="PTHR12203:SF107">
    <property type="entry name" value="GLYCOSYL TRANSFERASE CAP10 DOMAIN-CONTAINING PROTEIN"/>
    <property type="match status" value="1"/>
</dbReference>
<keyword evidence="1" id="KW-0472">Membrane</keyword>
<keyword evidence="1" id="KW-0812">Transmembrane</keyword>
<protein>
    <recommendedName>
        <fullName evidence="2">Glycosyl transferase CAP10 domain-containing protein</fullName>
    </recommendedName>
</protein>
<name>A0A1V8TVJ6_9PEZI</name>
<proteinExistence type="predicted"/>
<feature type="domain" description="Glycosyl transferase CAP10" evidence="2">
    <location>
        <begin position="187"/>
        <end position="431"/>
    </location>
</feature>
<evidence type="ECO:0000259" key="2">
    <source>
        <dbReference type="SMART" id="SM00672"/>
    </source>
</evidence>
<dbReference type="InParanoid" id="A0A1V8TVJ6"/>
<evidence type="ECO:0000313" key="4">
    <source>
        <dbReference type="Proteomes" id="UP000192596"/>
    </source>
</evidence>
<accession>A0A1V8TVJ6</accession>
<organism evidence="3 4">
    <name type="scientific">Cryoendolithus antarcticus</name>
    <dbReference type="NCBI Taxonomy" id="1507870"/>
    <lineage>
        <taxon>Eukaryota</taxon>
        <taxon>Fungi</taxon>
        <taxon>Dikarya</taxon>
        <taxon>Ascomycota</taxon>
        <taxon>Pezizomycotina</taxon>
        <taxon>Dothideomycetes</taxon>
        <taxon>Dothideomycetidae</taxon>
        <taxon>Cladosporiales</taxon>
        <taxon>Cladosporiaceae</taxon>
        <taxon>Cryoendolithus</taxon>
    </lineage>
</organism>
<dbReference type="PANTHER" id="PTHR12203">
    <property type="entry name" value="KDEL LYS-ASP-GLU-LEU CONTAINING - RELATED"/>
    <property type="match status" value="1"/>
</dbReference>
<dbReference type="EMBL" id="NAJO01000001">
    <property type="protein sequence ID" value="OQO15192.1"/>
    <property type="molecule type" value="Genomic_DNA"/>
</dbReference>
<dbReference type="Proteomes" id="UP000192596">
    <property type="component" value="Unassembled WGS sequence"/>
</dbReference>
<dbReference type="OrthoDB" id="202415at2759"/>